<feature type="domain" description="Metallo-beta-lactamase" evidence="1">
    <location>
        <begin position="16"/>
        <end position="213"/>
    </location>
</feature>
<sequence>MLKFIGIGSAFNTRLGNNSAFIKEGQEMLLIDCGGTVFQGLQQLDLLQGISKLKIIITHTHPDHIGSLGEVIFYCYYILNVEVELFYPNEEVIKSYLHIIGVTQAMYKLNGSKEVKFEANRLGLVNVQWLQQVHVDTMLAYGFILNTEKQKLYYSGDSSQLSDEIIEKLESGELDYIYQDSCGLDYEGNAHLYLYKLADQVKEKYRSQVYCMHLDQHIKVDEIKGLGFNVVERESVPNRIE</sequence>
<keyword evidence="3" id="KW-1185">Reference proteome</keyword>
<dbReference type="SMART" id="SM00849">
    <property type="entry name" value="Lactamase_B"/>
    <property type="match status" value="1"/>
</dbReference>
<protein>
    <submittedName>
        <fullName evidence="2">MBL fold metallo-hydrolase</fullName>
    </submittedName>
</protein>
<dbReference type="EMBL" id="JAQIFT010000062">
    <property type="protein sequence ID" value="MDA3733463.1"/>
    <property type="molecule type" value="Genomic_DNA"/>
</dbReference>
<accession>A0AA42DQI2</accession>
<evidence type="ECO:0000259" key="1">
    <source>
        <dbReference type="SMART" id="SM00849"/>
    </source>
</evidence>
<dbReference type="AlphaFoldDB" id="A0AA42DQI2"/>
<evidence type="ECO:0000313" key="3">
    <source>
        <dbReference type="Proteomes" id="UP001169242"/>
    </source>
</evidence>
<evidence type="ECO:0000313" key="2">
    <source>
        <dbReference type="EMBL" id="MDA3733463.1"/>
    </source>
</evidence>
<name>A0AA42DQI2_9FIRM</name>
<organism evidence="2 3">
    <name type="scientific">Holtiella tumoricola</name>
    <dbReference type="NCBI Taxonomy" id="3018743"/>
    <lineage>
        <taxon>Bacteria</taxon>
        <taxon>Bacillati</taxon>
        <taxon>Bacillota</taxon>
        <taxon>Clostridia</taxon>
        <taxon>Lachnospirales</taxon>
        <taxon>Cellulosilyticaceae</taxon>
        <taxon>Holtiella</taxon>
    </lineage>
</organism>
<dbReference type="InterPro" id="IPR001279">
    <property type="entry name" value="Metallo-B-lactamas"/>
</dbReference>
<dbReference type="SUPFAM" id="SSF56281">
    <property type="entry name" value="Metallo-hydrolase/oxidoreductase"/>
    <property type="match status" value="1"/>
</dbReference>
<dbReference type="GO" id="GO:0016787">
    <property type="term" value="F:hydrolase activity"/>
    <property type="evidence" value="ECO:0007669"/>
    <property type="project" value="UniProtKB-KW"/>
</dbReference>
<dbReference type="RefSeq" id="WP_271013283.1">
    <property type="nucleotide sequence ID" value="NZ_JAQIFT010000062.1"/>
</dbReference>
<dbReference type="PANTHER" id="PTHR42663:SF6">
    <property type="entry name" value="HYDROLASE C777.06C-RELATED"/>
    <property type="match status" value="1"/>
</dbReference>
<dbReference type="Gene3D" id="3.60.15.10">
    <property type="entry name" value="Ribonuclease Z/Hydroxyacylglutathione hydrolase-like"/>
    <property type="match status" value="1"/>
</dbReference>
<dbReference type="GO" id="GO:0046872">
    <property type="term" value="F:metal ion binding"/>
    <property type="evidence" value="ECO:0007669"/>
    <property type="project" value="UniProtKB-KW"/>
</dbReference>
<comment type="caution">
    <text evidence="2">The sequence shown here is derived from an EMBL/GenBank/DDBJ whole genome shotgun (WGS) entry which is preliminary data.</text>
</comment>
<reference evidence="2" key="1">
    <citation type="journal article" date="2023" name="Int. J. Syst. Evol. Microbiol.">
        <title>&lt;i&gt;Holtiella tumoricola&lt;/i&gt; gen. nov. sp. nov., isolated from a human clinical sample.</title>
        <authorList>
            <person name="Allen-Vercoe E."/>
            <person name="Daigneault M.C."/>
            <person name="Vancuren S.J."/>
            <person name="Cochrane K."/>
            <person name="O'Neal L.L."/>
            <person name="Sankaranarayanan K."/>
            <person name="Lawson P.A."/>
        </authorList>
    </citation>
    <scope>NUCLEOTIDE SEQUENCE</scope>
    <source>
        <strain evidence="2">CC70A</strain>
    </source>
</reference>
<dbReference type="Pfam" id="PF23023">
    <property type="entry name" value="Anti-Pycsar_Apyc1"/>
    <property type="match status" value="1"/>
</dbReference>
<dbReference type="InterPro" id="IPR036866">
    <property type="entry name" value="RibonucZ/Hydroxyglut_hydro"/>
</dbReference>
<dbReference type="Proteomes" id="UP001169242">
    <property type="component" value="Unassembled WGS sequence"/>
</dbReference>
<dbReference type="PANTHER" id="PTHR42663">
    <property type="entry name" value="HYDROLASE C777.06C-RELATED-RELATED"/>
    <property type="match status" value="1"/>
</dbReference>
<gene>
    <name evidence="2" type="ORF">PBV87_18445</name>
</gene>
<proteinExistence type="predicted"/>